<reference evidence="1 2" key="1">
    <citation type="submission" date="2016-10" db="EMBL/GenBank/DDBJ databases">
        <authorList>
            <person name="de Groot N.N."/>
        </authorList>
    </citation>
    <scope>NUCLEOTIDE SEQUENCE [LARGE SCALE GENOMIC DNA]</scope>
    <source>
        <strain evidence="1 2">CGMCC 4.7037</strain>
    </source>
</reference>
<dbReference type="Proteomes" id="UP000236732">
    <property type="component" value="Unassembled WGS sequence"/>
</dbReference>
<name>A0A1H6EYK7_9ACTN</name>
<evidence type="ECO:0000313" key="2">
    <source>
        <dbReference type="Proteomes" id="UP000236732"/>
    </source>
</evidence>
<proteinExistence type="predicted"/>
<organism evidence="1 2">
    <name type="scientific">Nonomuraea solani</name>
    <dbReference type="NCBI Taxonomy" id="1144553"/>
    <lineage>
        <taxon>Bacteria</taxon>
        <taxon>Bacillati</taxon>
        <taxon>Actinomycetota</taxon>
        <taxon>Actinomycetes</taxon>
        <taxon>Streptosporangiales</taxon>
        <taxon>Streptosporangiaceae</taxon>
        <taxon>Nonomuraea</taxon>
    </lineage>
</organism>
<sequence length="135" mass="14325">MADFERRSDEELGALRALAERVAFELDRAGLPIITGSETRPAGGAELELDPGDDSAGGLYLHWRNAHLLADEVSEQLLGGRLSSPLIDHAGRIGSAMCEAMIKILESSGIGAGMSTDDLRPLSVRVHEGGHRPLG</sequence>
<dbReference type="OrthoDB" id="5196259at2"/>
<dbReference type="AlphaFoldDB" id="A0A1H6EYK7"/>
<accession>A0A1H6EYK7</accession>
<keyword evidence="2" id="KW-1185">Reference proteome</keyword>
<protein>
    <submittedName>
        <fullName evidence="1">Uncharacterized protein</fullName>
    </submittedName>
</protein>
<dbReference type="RefSeq" id="WP_103963107.1">
    <property type="nucleotide sequence ID" value="NZ_FNVT01000023.1"/>
</dbReference>
<evidence type="ECO:0000313" key="1">
    <source>
        <dbReference type="EMBL" id="SEH02036.1"/>
    </source>
</evidence>
<dbReference type="EMBL" id="FNVT01000023">
    <property type="protein sequence ID" value="SEH02036.1"/>
    <property type="molecule type" value="Genomic_DNA"/>
</dbReference>
<gene>
    <name evidence="1" type="ORF">SAMN05444920_12392</name>
</gene>